<protein>
    <submittedName>
        <fullName evidence="2">Uncharacterized protein</fullName>
    </submittedName>
</protein>
<feature type="compositionally biased region" description="Low complexity" evidence="1">
    <location>
        <begin position="44"/>
        <end position="60"/>
    </location>
</feature>
<reference evidence="2 3" key="1">
    <citation type="submission" date="2019-10" db="EMBL/GenBank/DDBJ databases">
        <title>Whole genome shotgun sequence of Streptomyces angustmyceticus NBRC 3934.</title>
        <authorList>
            <person name="Hosoyama A."/>
            <person name="Ichikawa N."/>
            <person name="Kimura A."/>
            <person name="Kitahashi Y."/>
            <person name="Komaki H."/>
            <person name="Uohara A."/>
        </authorList>
    </citation>
    <scope>NUCLEOTIDE SEQUENCE [LARGE SCALE GENOMIC DNA]</scope>
    <source>
        <strain evidence="2 3">NBRC 3934</strain>
    </source>
</reference>
<dbReference type="RefSeq" id="WP_170314276.1">
    <property type="nucleotide sequence ID" value="NZ_BLAG01000008.1"/>
</dbReference>
<dbReference type="AlphaFoldDB" id="A0A5J4LFI3"/>
<feature type="compositionally biased region" description="Low complexity" evidence="1">
    <location>
        <begin position="115"/>
        <end position="128"/>
    </location>
</feature>
<evidence type="ECO:0000313" key="3">
    <source>
        <dbReference type="Proteomes" id="UP000325598"/>
    </source>
</evidence>
<comment type="caution">
    <text evidence="2">The sequence shown here is derived from an EMBL/GenBank/DDBJ whole genome shotgun (WGS) entry which is preliminary data.</text>
</comment>
<sequence length="158" mass="16094">MHHVRRSAALTLLLLLTVAFGPLLCRAGGDQTWSQGRTATTAAAWRADGAAQAAPEAGTPADRDAPARPAAAGSGPRLDPDAPITVAQGPKRCSDRHAPGPAESAPPPSQHRGEPLAPATTGPGPLAADLPAQFALARPPTDSAPARDRTPLLPVLRI</sequence>
<accession>A0A5J4LFI3</accession>
<organism evidence="2 3">
    <name type="scientific">Streptomyces angustmyceticus</name>
    <dbReference type="NCBI Taxonomy" id="285578"/>
    <lineage>
        <taxon>Bacteria</taxon>
        <taxon>Bacillati</taxon>
        <taxon>Actinomycetota</taxon>
        <taxon>Actinomycetes</taxon>
        <taxon>Kitasatosporales</taxon>
        <taxon>Streptomycetaceae</taxon>
        <taxon>Streptomyces</taxon>
    </lineage>
</organism>
<name>A0A5J4LFI3_9ACTN</name>
<feature type="region of interest" description="Disordered" evidence="1">
    <location>
        <begin position="44"/>
        <end position="158"/>
    </location>
</feature>
<evidence type="ECO:0000256" key="1">
    <source>
        <dbReference type="SAM" id="MobiDB-lite"/>
    </source>
</evidence>
<keyword evidence="3" id="KW-1185">Reference proteome</keyword>
<gene>
    <name evidence="2" type="ORF">San01_31980</name>
</gene>
<dbReference type="EMBL" id="BLAG01000008">
    <property type="protein sequence ID" value="GES30711.1"/>
    <property type="molecule type" value="Genomic_DNA"/>
</dbReference>
<proteinExistence type="predicted"/>
<dbReference type="Proteomes" id="UP000325598">
    <property type="component" value="Unassembled WGS sequence"/>
</dbReference>
<evidence type="ECO:0000313" key="2">
    <source>
        <dbReference type="EMBL" id="GES30711.1"/>
    </source>
</evidence>
<dbReference type="GeneID" id="96751378"/>